<evidence type="ECO:0000256" key="4">
    <source>
        <dbReference type="ARBA" id="ARBA00022729"/>
    </source>
</evidence>
<feature type="chain" id="PRO_5034052050" description="EGF domain-specific O-linked N-acetylglucosamine transferase" evidence="11">
    <location>
        <begin position="26"/>
        <end position="543"/>
    </location>
</feature>
<accession>A0A8D8RE04</accession>
<dbReference type="InterPro" id="IPR007657">
    <property type="entry name" value="Glycosyltransferase_61"/>
</dbReference>
<reference evidence="13" key="1">
    <citation type="submission" date="2021-05" db="EMBL/GenBank/DDBJ databases">
        <authorList>
            <person name="Alioto T."/>
            <person name="Alioto T."/>
            <person name="Gomez Garrido J."/>
        </authorList>
    </citation>
    <scope>NUCLEOTIDE SEQUENCE</scope>
</reference>
<comment type="catalytic activity">
    <reaction evidence="9">
        <text>L-seryl-[protein] + UDP-N-acetyl-alpha-D-glucosamine = 3-O-(N-acetyl-beta-D-glucosaminyl)-L-seryl-[protein] + UDP + H(+)</text>
        <dbReference type="Rhea" id="RHEA:48904"/>
        <dbReference type="Rhea" id="RHEA-COMP:9863"/>
        <dbReference type="Rhea" id="RHEA-COMP:12251"/>
        <dbReference type="ChEBI" id="CHEBI:15378"/>
        <dbReference type="ChEBI" id="CHEBI:29999"/>
        <dbReference type="ChEBI" id="CHEBI:57705"/>
        <dbReference type="ChEBI" id="CHEBI:58223"/>
        <dbReference type="ChEBI" id="CHEBI:90838"/>
        <dbReference type="EC" id="2.4.1.255"/>
    </reaction>
</comment>
<dbReference type="PANTHER" id="PTHR20961">
    <property type="entry name" value="GLYCOSYLTRANSFERASE"/>
    <property type="match status" value="1"/>
</dbReference>
<dbReference type="Pfam" id="PF04577">
    <property type="entry name" value="Glyco_transf_61"/>
    <property type="match status" value="1"/>
</dbReference>
<keyword evidence="5" id="KW-0256">Endoplasmic reticulum</keyword>
<dbReference type="EMBL" id="HBUF01152764">
    <property type="protein sequence ID" value="CAG6648556.1"/>
    <property type="molecule type" value="Transcribed_RNA"/>
</dbReference>
<evidence type="ECO:0000256" key="6">
    <source>
        <dbReference type="ARBA" id="ARBA00023180"/>
    </source>
</evidence>
<evidence type="ECO:0000256" key="8">
    <source>
        <dbReference type="ARBA" id="ARBA00042574"/>
    </source>
</evidence>
<evidence type="ECO:0000256" key="3">
    <source>
        <dbReference type="ARBA" id="ARBA00022679"/>
    </source>
</evidence>
<evidence type="ECO:0000256" key="9">
    <source>
        <dbReference type="ARBA" id="ARBA00048317"/>
    </source>
</evidence>
<feature type="signal peptide" evidence="11">
    <location>
        <begin position="1"/>
        <end position="25"/>
    </location>
</feature>
<evidence type="ECO:0000256" key="11">
    <source>
        <dbReference type="SAM" id="SignalP"/>
    </source>
</evidence>
<organism evidence="13">
    <name type="scientific">Cacopsylla melanoneura</name>
    <dbReference type="NCBI Taxonomy" id="428564"/>
    <lineage>
        <taxon>Eukaryota</taxon>
        <taxon>Metazoa</taxon>
        <taxon>Ecdysozoa</taxon>
        <taxon>Arthropoda</taxon>
        <taxon>Hexapoda</taxon>
        <taxon>Insecta</taxon>
        <taxon>Pterygota</taxon>
        <taxon>Neoptera</taxon>
        <taxon>Paraneoptera</taxon>
        <taxon>Hemiptera</taxon>
        <taxon>Sternorrhyncha</taxon>
        <taxon>Psylloidea</taxon>
        <taxon>Psyllidae</taxon>
        <taxon>Psyllinae</taxon>
        <taxon>Cacopsylla</taxon>
    </lineage>
</organism>
<comment type="catalytic activity">
    <reaction evidence="10">
        <text>L-threonyl-[protein] + UDP-N-acetyl-alpha-D-glucosamine = 3-O-(N-acetyl-beta-D-glucosaminyl)-L-threonyl-[protein] + UDP + H(+)</text>
        <dbReference type="Rhea" id="RHEA:48908"/>
        <dbReference type="Rhea" id="RHEA-COMP:11060"/>
        <dbReference type="Rhea" id="RHEA-COMP:12252"/>
        <dbReference type="ChEBI" id="CHEBI:15378"/>
        <dbReference type="ChEBI" id="CHEBI:30013"/>
        <dbReference type="ChEBI" id="CHEBI:57705"/>
        <dbReference type="ChEBI" id="CHEBI:58223"/>
        <dbReference type="ChEBI" id="CHEBI:90840"/>
        <dbReference type="EC" id="2.4.1.255"/>
    </reaction>
</comment>
<dbReference type="PANTHER" id="PTHR20961:SF148">
    <property type="entry name" value="EGF DOMAIN-SPECIFIC O-LINKED N-ACETYLGLUCOSAMINE TRANSFERASE"/>
    <property type="match status" value="1"/>
</dbReference>
<dbReference type="GO" id="GO:0005788">
    <property type="term" value="C:endoplasmic reticulum lumen"/>
    <property type="evidence" value="ECO:0007669"/>
    <property type="project" value="TreeGrafter"/>
</dbReference>
<evidence type="ECO:0000256" key="7">
    <source>
        <dbReference type="ARBA" id="ARBA00040944"/>
    </source>
</evidence>
<dbReference type="InterPro" id="IPR049625">
    <property type="entry name" value="Glyco_transf_61_cat"/>
</dbReference>
<evidence type="ECO:0000256" key="5">
    <source>
        <dbReference type="ARBA" id="ARBA00022824"/>
    </source>
</evidence>
<evidence type="ECO:0000256" key="1">
    <source>
        <dbReference type="ARBA" id="ARBA00011970"/>
    </source>
</evidence>
<evidence type="ECO:0000259" key="12">
    <source>
        <dbReference type="Pfam" id="PF04577"/>
    </source>
</evidence>
<dbReference type="EC" id="2.4.1.255" evidence="1"/>
<evidence type="ECO:0000256" key="10">
    <source>
        <dbReference type="ARBA" id="ARBA00049432"/>
    </source>
</evidence>
<keyword evidence="6" id="KW-0325">Glycoprotein</keyword>
<keyword evidence="2" id="KW-0328">Glycosyltransferase</keyword>
<dbReference type="GO" id="GO:0097363">
    <property type="term" value="F:protein O-acetylglucosaminyltransferase activity"/>
    <property type="evidence" value="ECO:0007669"/>
    <property type="project" value="UniProtKB-EC"/>
</dbReference>
<evidence type="ECO:0000256" key="2">
    <source>
        <dbReference type="ARBA" id="ARBA00022676"/>
    </source>
</evidence>
<evidence type="ECO:0000313" key="13">
    <source>
        <dbReference type="EMBL" id="CAG6648556.1"/>
    </source>
</evidence>
<dbReference type="AlphaFoldDB" id="A0A8D8RE04"/>
<feature type="domain" description="Glycosyltransferase 61 catalytic" evidence="12">
    <location>
        <begin position="364"/>
        <end position="456"/>
    </location>
</feature>
<sequence length="543" mass="64064">MLNQVLNRWLVIITTWLHLIGCSFCFEFNDVNLHPEHWEYYFNYFPQLLEQCKQLPHCPFSSVTKTDRCWGYESDCTKENAYSYPHCPGDHKGWVKTKQAQFETFYTQADFGYVKEQRDELTVLCEPSSVEDSSLECSKHLRFCRGRNIYMDLTSLMMRKEPIRYKMDVLKSGQIGGKCKFNESRLKEEADHVSPLQSWAPELLQFTEMSTRPLGSTKCDVTVDKPTYIMKIDATVNMYHHFFLIYSPIPHCLPPAVNMYHHFCDFFNLYASQHVNASHPTAFSTDAHILIWESYSYASAFSDTFKAFTRHPIWDLKTFTGLTVCFKNVVFPLLPRMIFGLYYNTPLIWGCERSGLMESFSKHVLHRLQVRRFRRKNSKVRITLLSRDTQYRNIMNEHELLADLNREPHVKVKRVVYNREMNFTKQLEKTHNTDFLIGMHGAGLSHLMFLPDWAVVFELYNCDDEHCYKDLARLRGIKYMTWEKKDKLEAQDEGHHPNGGAHAKFTNYKFNVPEFLRLVRLGVQYVQGHRKFQKYIATLHDEL</sequence>
<protein>
    <recommendedName>
        <fullName evidence="7">EGF domain-specific O-linked N-acetylglucosamine transferase</fullName>
        <ecNumber evidence="1">2.4.1.255</ecNumber>
    </recommendedName>
    <alternativeName>
        <fullName evidence="8">Extracellular O-linked N-acetylglucosamine transferase</fullName>
    </alternativeName>
</protein>
<keyword evidence="4 11" id="KW-0732">Signal</keyword>
<keyword evidence="3 13" id="KW-0808">Transferase</keyword>
<name>A0A8D8RE04_9HEMI</name>
<proteinExistence type="predicted"/>